<sequence>MKITERVAYAYHYKLEPLGILGLFICGIGIFGLTIVLLIDEWYFPDAHKPQID</sequence>
<proteinExistence type="predicted"/>
<keyword evidence="1" id="KW-0812">Transmembrane</keyword>
<dbReference type="AlphaFoldDB" id="A0A9X2F4Y8"/>
<protein>
    <submittedName>
        <fullName evidence="2">Uncharacterized protein</fullName>
    </submittedName>
</protein>
<evidence type="ECO:0000313" key="3">
    <source>
        <dbReference type="Proteomes" id="UP001155182"/>
    </source>
</evidence>
<name>A0A9X2F4Y8_9SPHI</name>
<reference evidence="2" key="1">
    <citation type="submission" date="2022-06" db="EMBL/GenBank/DDBJ databases">
        <title>Solitalea sp. MAHUQ-68 isolated from rhizospheric soil.</title>
        <authorList>
            <person name="Huq M.A."/>
        </authorList>
    </citation>
    <scope>NUCLEOTIDE SEQUENCE</scope>
    <source>
        <strain evidence="2">MAHUQ-68</strain>
    </source>
</reference>
<evidence type="ECO:0000313" key="2">
    <source>
        <dbReference type="EMBL" id="MCO4291963.1"/>
    </source>
</evidence>
<evidence type="ECO:0000256" key="1">
    <source>
        <dbReference type="SAM" id="Phobius"/>
    </source>
</evidence>
<dbReference type="Proteomes" id="UP001155182">
    <property type="component" value="Unassembled WGS sequence"/>
</dbReference>
<organism evidence="2 3">
    <name type="scientific">Solitalea agri</name>
    <dbReference type="NCBI Taxonomy" id="2953739"/>
    <lineage>
        <taxon>Bacteria</taxon>
        <taxon>Pseudomonadati</taxon>
        <taxon>Bacteroidota</taxon>
        <taxon>Sphingobacteriia</taxon>
        <taxon>Sphingobacteriales</taxon>
        <taxon>Sphingobacteriaceae</taxon>
        <taxon>Solitalea</taxon>
    </lineage>
</organism>
<accession>A0A9X2F4Y8</accession>
<dbReference type="EMBL" id="JAMWYS010000013">
    <property type="protein sequence ID" value="MCO4291963.1"/>
    <property type="molecule type" value="Genomic_DNA"/>
</dbReference>
<gene>
    <name evidence="2" type="ORF">NF867_03695</name>
</gene>
<comment type="caution">
    <text evidence="2">The sequence shown here is derived from an EMBL/GenBank/DDBJ whole genome shotgun (WGS) entry which is preliminary data.</text>
</comment>
<keyword evidence="1" id="KW-1133">Transmembrane helix</keyword>
<keyword evidence="3" id="KW-1185">Reference proteome</keyword>
<dbReference type="RefSeq" id="WP_252586197.1">
    <property type="nucleotide sequence ID" value="NZ_JAMWYS010000013.1"/>
</dbReference>
<feature type="transmembrane region" description="Helical" evidence="1">
    <location>
        <begin position="20"/>
        <end position="39"/>
    </location>
</feature>
<keyword evidence="1" id="KW-0472">Membrane</keyword>